<accession>A0A840G3I6</accession>
<evidence type="ECO:0000313" key="4">
    <source>
        <dbReference type="Proteomes" id="UP000587070"/>
    </source>
</evidence>
<feature type="region of interest" description="Disordered" evidence="1">
    <location>
        <begin position="283"/>
        <end position="306"/>
    </location>
</feature>
<dbReference type="RefSeq" id="WP_153117944.1">
    <property type="nucleotide sequence ID" value="NZ_JACIGE010000016.1"/>
</dbReference>
<dbReference type="PROSITE" id="PS51833">
    <property type="entry name" value="HDOD"/>
    <property type="match status" value="1"/>
</dbReference>
<dbReference type="OrthoDB" id="9126875at2"/>
<dbReference type="PANTHER" id="PTHR33525:SF4">
    <property type="entry name" value="CYCLIC DI-GMP PHOSPHODIESTERASE CDGJ"/>
    <property type="match status" value="1"/>
</dbReference>
<reference evidence="3 4" key="1">
    <citation type="submission" date="2020-08" db="EMBL/GenBank/DDBJ databases">
        <title>Genome sequencing of Purple Non-Sulfur Bacteria from various extreme environments.</title>
        <authorList>
            <person name="Mayer M."/>
        </authorList>
    </citation>
    <scope>NUCLEOTIDE SEQUENCE [LARGE SCALE GENOMIC DNA]</scope>
    <source>
        <strain evidence="3 4">2761</strain>
    </source>
</reference>
<dbReference type="InterPro" id="IPR052340">
    <property type="entry name" value="RNase_Y/CdgJ"/>
</dbReference>
<protein>
    <submittedName>
        <fullName evidence="3">HD-like signal output (HDOD) protein</fullName>
    </submittedName>
</protein>
<dbReference type="InterPro" id="IPR013976">
    <property type="entry name" value="HDOD"/>
</dbReference>
<dbReference type="Proteomes" id="UP000587070">
    <property type="component" value="Unassembled WGS sequence"/>
</dbReference>
<dbReference type="Gene3D" id="1.10.3210.10">
    <property type="entry name" value="Hypothetical protein af1432"/>
    <property type="match status" value="1"/>
</dbReference>
<gene>
    <name evidence="3" type="ORF">GGD90_003379</name>
</gene>
<dbReference type="EMBL" id="JACIGE010000016">
    <property type="protein sequence ID" value="MBB4248977.1"/>
    <property type="molecule type" value="Genomic_DNA"/>
</dbReference>
<name>A0A840G3I6_RHOTE</name>
<dbReference type="Pfam" id="PF08668">
    <property type="entry name" value="HDOD"/>
    <property type="match status" value="1"/>
</dbReference>
<organism evidence="3 4">
    <name type="scientific">Rhodocyclus tenuis</name>
    <name type="common">Rhodospirillum tenue</name>
    <dbReference type="NCBI Taxonomy" id="1066"/>
    <lineage>
        <taxon>Bacteria</taxon>
        <taxon>Pseudomonadati</taxon>
        <taxon>Pseudomonadota</taxon>
        <taxon>Betaproteobacteria</taxon>
        <taxon>Rhodocyclales</taxon>
        <taxon>Rhodocyclaceae</taxon>
        <taxon>Rhodocyclus</taxon>
    </lineage>
</organism>
<feature type="domain" description="HDOD" evidence="2">
    <location>
        <begin position="21"/>
        <end position="220"/>
    </location>
</feature>
<evidence type="ECO:0000259" key="2">
    <source>
        <dbReference type="PROSITE" id="PS51833"/>
    </source>
</evidence>
<dbReference type="SUPFAM" id="SSF109604">
    <property type="entry name" value="HD-domain/PDEase-like"/>
    <property type="match status" value="1"/>
</dbReference>
<dbReference type="AlphaFoldDB" id="A0A840G3I6"/>
<proteinExistence type="predicted"/>
<keyword evidence="4" id="KW-1185">Reference proteome</keyword>
<comment type="caution">
    <text evidence="3">The sequence shown here is derived from an EMBL/GenBank/DDBJ whole genome shotgun (WGS) entry which is preliminary data.</text>
</comment>
<dbReference type="PANTHER" id="PTHR33525">
    <property type="match status" value="1"/>
</dbReference>
<evidence type="ECO:0000256" key="1">
    <source>
        <dbReference type="SAM" id="MobiDB-lite"/>
    </source>
</evidence>
<evidence type="ECO:0000313" key="3">
    <source>
        <dbReference type="EMBL" id="MBB4248977.1"/>
    </source>
</evidence>
<sequence length="306" mass="34416">MIEQALKDIESWVLFYSGAEMPILRQTARRLEQARERIDDVNGRDIAAIVLQDPLMAVRVLAYIQPYRGRYLRSDITTIGSAVMMLGVEPFFRKFENPLTIESLLHDEPHALLGVLQVIRRAQRASHYAHDWAYARHDMNMEEVALAALLHDLAEVLLWCFAPRLAMKIRSLQQTDHTLRSATAQEMVLNLRLSDVQLALCSEWHLPELLKTLMDDANSHLPRVQNVALAVNLARHSANGWDDAALPDDFTAIEKLLHISKETLLNRLRLPPEEIALLASSEESMLSGTPDATPAHSAGTSPIADK</sequence>